<accession>A0A836KSB5</accession>
<evidence type="ECO:0000259" key="2">
    <source>
        <dbReference type="PROSITE" id="PS50053"/>
    </source>
</evidence>
<dbReference type="SMART" id="SM00213">
    <property type="entry name" value="UBQ"/>
    <property type="match status" value="1"/>
</dbReference>
<evidence type="ECO:0000313" key="3">
    <source>
        <dbReference type="EMBL" id="KAG5485106.1"/>
    </source>
</evidence>
<organism evidence="3 4">
    <name type="scientific">Leishmania enriettii</name>
    <dbReference type="NCBI Taxonomy" id="5663"/>
    <lineage>
        <taxon>Eukaryota</taxon>
        <taxon>Discoba</taxon>
        <taxon>Euglenozoa</taxon>
        <taxon>Kinetoplastea</taxon>
        <taxon>Metakinetoplastina</taxon>
        <taxon>Trypanosomatida</taxon>
        <taxon>Trypanosomatidae</taxon>
        <taxon>Leishmaniinae</taxon>
        <taxon>Leishmania</taxon>
    </lineage>
</organism>
<proteinExistence type="predicted"/>
<dbReference type="Gene3D" id="3.10.20.90">
    <property type="entry name" value="Phosphatidylinositol 3-kinase Catalytic Subunit, Chain A, domain 1"/>
    <property type="match status" value="1"/>
</dbReference>
<dbReference type="FunFam" id="3.10.20.90:FF:000202">
    <property type="entry name" value="Small ubiquitin-related modifier I"/>
    <property type="match status" value="1"/>
</dbReference>
<dbReference type="CDD" id="cd16116">
    <property type="entry name" value="Ubl_Smt3_like"/>
    <property type="match status" value="1"/>
</dbReference>
<dbReference type="KEGG" id="lenr:94175221"/>
<dbReference type="PROSITE" id="PS50053">
    <property type="entry name" value="UBIQUITIN_2"/>
    <property type="match status" value="1"/>
</dbReference>
<comment type="caution">
    <text evidence="3">The sequence shown here is derived from an EMBL/GenBank/DDBJ whole genome shotgun (WGS) entry which is preliminary data.</text>
</comment>
<dbReference type="RefSeq" id="XP_067695370.1">
    <property type="nucleotide sequence ID" value="XM_067839711.1"/>
</dbReference>
<name>A0A836KSB5_LEIEN</name>
<dbReference type="Proteomes" id="UP000674179">
    <property type="component" value="Chromosome 8"/>
</dbReference>
<reference evidence="3 4" key="1">
    <citation type="submission" date="2021-02" db="EMBL/GenBank/DDBJ databases">
        <title>Leishmania (Mundinia) enrietti genome sequencing and assembly.</title>
        <authorList>
            <person name="Almutairi H."/>
            <person name="Gatherer D."/>
        </authorList>
    </citation>
    <scope>NUCLEOTIDE SEQUENCE [LARGE SCALE GENOMIC DNA]</scope>
    <source>
        <strain evidence="3">CUR178</strain>
    </source>
</reference>
<dbReference type="PANTHER" id="PTHR10562">
    <property type="entry name" value="SMALL UBIQUITIN-RELATED MODIFIER"/>
    <property type="match status" value="1"/>
</dbReference>
<dbReference type="AlphaFoldDB" id="A0A836KSB5"/>
<dbReference type="OrthoDB" id="442921at2759"/>
<protein>
    <recommendedName>
        <fullName evidence="2">Ubiquitin-like domain-containing protein</fullName>
    </recommendedName>
</protein>
<gene>
    <name evidence="3" type="ORF">CUR178_08077</name>
</gene>
<dbReference type="GeneID" id="94175221"/>
<sequence>MENQDHSNQHPEGNNNNAAPAPVKAEAAAALSAQQISLKVVNADGAEMFFKIKRGTQLKKLIDAYCKKQGISRGSVRFLFDGAPIDESKTPEDLGMEDDDVIDAMVEQTGGSVMRHLCRPTSLSMCVYTCVRA</sequence>
<evidence type="ECO:0000313" key="4">
    <source>
        <dbReference type="Proteomes" id="UP000674179"/>
    </source>
</evidence>
<dbReference type="InterPro" id="IPR022617">
    <property type="entry name" value="Rad60/SUMO-like_dom"/>
</dbReference>
<dbReference type="SUPFAM" id="SSF54236">
    <property type="entry name" value="Ubiquitin-like"/>
    <property type="match status" value="1"/>
</dbReference>
<feature type="domain" description="Ubiquitin-like" evidence="2">
    <location>
        <begin position="34"/>
        <end position="111"/>
    </location>
</feature>
<keyword evidence="4" id="KW-1185">Reference proteome</keyword>
<dbReference type="InterPro" id="IPR029071">
    <property type="entry name" value="Ubiquitin-like_domsf"/>
</dbReference>
<evidence type="ECO:0000256" key="1">
    <source>
        <dbReference type="SAM" id="MobiDB-lite"/>
    </source>
</evidence>
<dbReference type="Pfam" id="PF11976">
    <property type="entry name" value="Rad60-SLD"/>
    <property type="match status" value="1"/>
</dbReference>
<dbReference type="InterPro" id="IPR000626">
    <property type="entry name" value="Ubiquitin-like_dom"/>
</dbReference>
<dbReference type="EMBL" id="JAFHKP010000008">
    <property type="protein sequence ID" value="KAG5485106.1"/>
    <property type="molecule type" value="Genomic_DNA"/>
</dbReference>
<feature type="region of interest" description="Disordered" evidence="1">
    <location>
        <begin position="1"/>
        <end position="20"/>
    </location>
</feature>